<evidence type="ECO:0000259" key="3">
    <source>
        <dbReference type="Pfam" id="PF03358"/>
    </source>
</evidence>
<dbReference type="RefSeq" id="WP_180140373.1">
    <property type="nucleotide sequence ID" value="NZ_CAADHO010000003.1"/>
</dbReference>
<dbReference type="InterPro" id="IPR029039">
    <property type="entry name" value="Flavoprotein-like_sf"/>
</dbReference>
<keyword evidence="1" id="KW-0285">Flavoprotein</keyword>
<dbReference type="Pfam" id="PF03358">
    <property type="entry name" value="FMN_red"/>
    <property type="match status" value="1"/>
</dbReference>
<dbReference type="Proteomes" id="UP000507962">
    <property type="component" value="Unassembled WGS sequence"/>
</dbReference>
<name>A0A4U8YS61_9BACT</name>
<sequence>MRYFDDPLFQTISTHTPEPAVLGIGASPRAKGNSDLLLTQVLKGASQQGSDTRKIHLRDVAFSPCIGCERCRKDRICTGQRDGMSLLYPDIIASKGLVLVSPTHNYNITAWMKSFIDRLYCFYNFTSERPGPWSSQLGNQGRKAVIVGICEQETKEDMGFTMDAMGLPLKALGYDIVGELPVLSVFGRGDVKKKEATLAQAFELGTTLSRALAES</sequence>
<organism evidence="4 5">
    <name type="scientific">Desulfoluna butyratoxydans</name>
    <dbReference type="NCBI Taxonomy" id="231438"/>
    <lineage>
        <taxon>Bacteria</taxon>
        <taxon>Pseudomonadati</taxon>
        <taxon>Thermodesulfobacteriota</taxon>
        <taxon>Desulfobacteria</taxon>
        <taxon>Desulfobacterales</taxon>
        <taxon>Desulfolunaceae</taxon>
        <taxon>Desulfoluna</taxon>
    </lineage>
</organism>
<dbReference type="PANTHER" id="PTHR43278">
    <property type="entry name" value="NAD(P)H-DEPENDENT FMN-CONTAINING OXIDOREDUCTASE YWQN-RELATED"/>
    <property type="match status" value="1"/>
</dbReference>
<evidence type="ECO:0000313" key="4">
    <source>
        <dbReference type="EMBL" id="VFQ44662.1"/>
    </source>
</evidence>
<dbReference type="AlphaFoldDB" id="A0A4U8YS61"/>
<dbReference type="SUPFAM" id="SSF52218">
    <property type="entry name" value="Flavoproteins"/>
    <property type="match status" value="1"/>
</dbReference>
<gene>
    <name evidence="4" type="ORF">MSL71_23110</name>
</gene>
<dbReference type="GO" id="GO:0016491">
    <property type="term" value="F:oxidoreductase activity"/>
    <property type="evidence" value="ECO:0007669"/>
    <property type="project" value="InterPro"/>
</dbReference>
<reference evidence="4 5" key="1">
    <citation type="submission" date="2019-03" db="EMBL/GenBank/DDBJ databases">
        <authorList>
            <person name="Nijsse B."/>
        </authorList>
    </citation>
    <scope>NUCLEOTIDE SEQUENCE [LARGE SCALE GENOMIC DNA]</scope>
    <source>
        <strain evidence="4">Desulfoluna butyratoxydans MSL71</strain>
    </source>
</reference>
<dbReference type="InterPro" id="IPR005025">
    <property type="entry name" value="FMN_Rdtase-like_dom"/>
</dbReference>
<evidence type="ECO:0000256" key="1">
    <source>
        <dbReference type="ARBA" id="ARBA00022630"/>
    </source>
</evidence>
<dbReference type="Gene3D" id="3.40.50.360">
    <property type="match status" value="1"/>
</dbReference>
<feature type="domain" description="NADPH-dependent FMN reductase-like" evidence="3">
    <location>
        <begin position="21"/>
        <end position="123"/>
    </location>
</feature>
<keyword evidence="5" id="KW-1185">Reference proteome</keyword>
<accession>A0A4U8YS61</accession>
<keyword evidence="2" id="KW-0288">FMN</keyword>
<dbReference type="EMBL" id="CAADHO010000003">
    <property type="protein sequence ID" value="VFQ44662.1"/>
    <property type="molecule type" value="Genomic_DNA"/>
</dbReference>
<dbReference type="InterPro" id="IPR051796">
    <property type="entry name" value="ISF_SsuE-like"/>
</dbReference>
<proteinExistence type="predicted"/>
<protein>
    <submittedName>
        <fullName evidence="4">Nadph-dependent fmn reductase-like</fullName>
    </submittedName>
</protein>
<dbReference type="PANTHER" id="PTHR43278:SF2">
    <property type="entry name" value="IRON-SULFUR FLAVOPROTEIN"/>
    <property type="match status" value="1"/>
</dbReference>
<evidence type="ECO:0000256" key="2">
    <source>
        <dbReference type="ARBA" id="ARBA00022643"/>
    </source>
</evidence>
<evidence type="ECO:0000313" key="5">
    <source>
        <dbReference type="Proteomes" id="UP000507962"/>
    </source>
</evidence>